<protein>
    <submittedName>
        <fullName evidence="1">Uncharacterized protein</fullName>
    </submittedName>
</protein>
<dbReference type="OrthoDB" id="425354at2759"/>
<dbReference type="InterPro" id="IPR053037">
    <property type="entry name" value="Pericyclase_pydY-like"/>
</dbReference>
<evidence type="ECO:0000313" key="1">
    <source>
        <dbReference type="EMBL" id="TRM66406.1"/>
    </source>
</evidence>
<organism evidence="1 2">
    <name type="scientific">Schizophyllum amplum</name>
    <dbReference type="NCBI Taxonomy" id="97359"/>
    <lineage>
        <taxon>Eukaryota</taxon>
        <taxon>Fungi</taxon>
        <taxon>Dikarya</taxon>
        <taxon>Basidiomycota</taxon>
        <taxon>Agaricomycotina</taxon>
        <taxon>Agaricomycetes</taxon>
        <taxon>Agaricomycetidae</taxon>
        <taxon>Agaricales</taxon>
        <taxon>Schizophyllaceae</taxon>
        <taxon>Schizophyllum</taxon>
    </lineage>
</organism>
<sequence length="189" mass="21101">MAVPETYTTLDFSGAFTLNRELSGDTLKILELQGLPEDKRAMVNSGVVGVTIKQSKNEVGVEQFDVVQTFAGRSQEEARTLDWADRKQDSIFGPFSMKSRRAKLSELGTSGDPDAKCAFLADGWTADTREHGVLESYVVTAPENKKQWTLVQIWGVDTVNGERRYVRRVRTTTPEGDDAQVMMVYDRAD</sequence>
<reference evidence="1 2" key="1">
    <citation type="journal article" date="2019" name="New Phytol.">
        <title>Comparative genomics reveals unique wood-decay strategies and fruiting body development in the Schizophyllaceae.</title>
        <authorList>
            <person name="Almasi E."/>
            <person name="Sahu N."/>
            <person name="Krizsan K."/>
            <person name="Balint B."/>
            <person name="Kovacs G.M."/>
            <person name="Kiss B."/>
            <person name="Cseklye J."/>
            <person name="Drula E."/>
            <person name="Henrissat B."/>
            <person name="Nagy I."/>
            <person name="Chovatia M."/>
            <person name="Adam C."/>
            <person name="LaButti K."/>
            <person name="Lipzen A."/>
            <person name="Riley R."/>
            <person name="Grigoriev I.V."/>
            <person name="Nagy L.G."/>
        </authorList>
    </citation>
    <scope>NUCLEOTIDE SEQUENCE [LARGE SCALE GENOMIC DNA]</scope>
    <source>
        <strain evidence="1 2">NL-1724</strain>
    </source>
</reference>
<gene>
    <name evidence="1" type="ORF">BD626DRAFT_567010</name>
</gene>
<name>A0A550CNL5_9AGAR</name>
<accession>A0A550CNL5</accession>
<evidence type="ECO:0000313" key="2">
    <source>
        <dbReference type="Proteomes" id="UP000320762"/>
    </source>
</evidence>
<dbReference type="AlphaFoldDB" id="A0A550CNL5"/>
<dbReference type="PANTHER" id="PTHR38115">
    <property type="entry name" value="LIPOCALIN-LIKE DOMAIN-CONTAINING PROTEIN"/>
    <property type="match status" value="1"/>
</dbReference>
<dbReference type="Proteomes" id="UP000320762">
    <property type="component" value="Unassembled WGS sequence"/>
</dbReference>
<dbReference type="EMBL" id="VDMD01000004">
    <property type="protein sequence ID" value="TRM66406.1"/>
    <property type="molecule type" value="Genomic_DNA"/>
</dbReference>
<proteinExistence type="predicted"/>
<keyword evidence="2" id="KW-1185">Reference proteome</keyword>
<dbReference type="PANTHER" id="PTHR38115:SF1">
    <property type="entry name" value="LIPOCALIN-LIKE DOMAIN-CONTAINING PROTEIN"/>
    <property type="match status" value="1"/>
</dbReference>
<comment type="caution">
    <text evidence="1">The sequence shown here is derived from an EMBL/GenBank/DDBJ whole genome shotgun (WGS) entry which is preliminary data.</text>
</comment>